<evidence type="ECO:0000256" key="11">
    <source>
        <dbReference type="ARBA" id="ARBA00048899"/>
    </source>
</evidence>
<keyword evidence="4 12" id="KW-0328">Glycosyltransferase</keyword>
<dbReference type="PANTHER" id="PTHR22760">
    <property type="entry name" value="GLYCOSYLTRANSFERASE"/>
    <property type="match status" value="1"/>
</dbReference>
<evidence type="ECO:0000256" key="7">
    <source>
        <dbReference type="ARBA" id="ARBA00022824"/>
    </source>
</evidence>
<keyword evidence="8 12" id="KW-1133">Transmembrane helix</keyword>
<protein>
    <recommendedName>
        <fullName evidence="12">Mannosyltransferase</fullName>
        <ecNumber evidence="12">2.4.1.-</ecNumber>
    </recommendedName>
</protein>
<feature type="transmembrane region" description="Helical" evidence="12">
    <location>
        <begin position="180"/>
        <end position="199"/>
    </location>
</feature>
<evidence type="ECO:0000256" key="12">
    <source>
        <dbReference type="RuleBase" id="RU363075"/>
    </source>
</evidence>
<dbReference type="GO" id="GO:0005789">
    <property type="term" value="C:endoplasmic reticulum membrane"/>
    <property type="evidence" value="ECO:0007669"/>
    <property type="project" value="UniProtKB-SubCell"/>
</dbReference>
<evidence type="ECO:0000256" key="6">
    <source>
        <dbReference type="ARBA" id="ARBA00022692"/>
    </source>
</evidence>
<dbReference type="EC" id="2.4.1.-" evidence="12"/>
<dbReference type="Pfam" id="PF03901">
    <property type="entry name" value="Glyco_transf_22"/>
    <property type="match status" value="1"/>
</dbReference>
<evidence type="ECO:0000313" key="15">
    <source>
        <dbReference type="Proteomes" id="UP000245884"/>
    </source>
</evidence>
<comment type="function">
    <text evidence="10">Mannosyltransferase that operates in the biosynthetic pathway of dolichol-linked oligosaccharides, the glycan precursors employed in protein asparagine (N)-glycosylation. The assembly of dolichol-linked oligosaccharides begins on the cytosolic side of the endoplasmic reticulum membrane and finishes in its lumen. The sequential addition of sugars to dolichol pyrophosphate produces dolichol-linked oligosaccharides containing fourteen sugars, including two GlcNAcs, nine mannoses and three glucoses. Once assembled, the oligosaccharide is transferred from the lipid to nascent proteins by oligosaccharyltransferases. In the lumen of the endoplasmic reticulum, adds the eighth mannose residue in an alpha-1,6 linkage onto Man(7)GlcNAc(2)-PP-dolichol to produce Man(8)GlcNAc(2)-PP-dolichol.</text>
</comment>
<feature type="transmembrane region" description="Helical" evidence="12">
    <location>
        <begin position="84"/>
        <end position="105"/>
    </location>
</feature>
<dbReference type="GO" id="GO:0006487">
    <property type="term" value="P:protein N-linked glycosylation"/>
    <property type="evidence" value="ECO:0007669"/>
    <property type="project" value="TreeGrafter"/>
</dbReference>
<sequence length="708" mass="77276">MPSSNVAPAMRQPPFRSTWLDINLQVLLRIVAVAHVVVAPYTKVEESFNVQAVHDWLFLGLGRINEWDHILFPGAVPRSFIPSLLLSLLSYPFLLLGRFAGFITTSADAQLLVRCILALCWAEAALFFARRVAGALDLRAFTQGDSARERKLRSWLHRLTLVFHLVQFRIPFYAGRPLPNSFAMPLVLVALGLALPRGLPHEKQQLAGVALLIFTSLVIRLECLALVGALGLYHLHSRLFSYRSEWDPHPVESIAKLAGISQAAATLSAGWTALMDRWMWRVGMDTNWTWPELEAGLFNVVQGKSVEWGIEPWSFYFTSALPGLLLGLTPLAVGGAGAAVWAATRGPSSESASGPPATSNTLQQGRSAPSPAAARSKRINEVLAQREAGRIPPLALLWVSAVQVGLLSLLKHKEWRFIVYVGPCLNVLAALAAALLLFPATKLGSSSSSSPVLLLRRLLPLTLTLLTLALTLLGLGTSSSNYPGGEALRWLHETHPATSGARVHIDVPPAMTGVSLFQSLHHSSHHNSRGAFGLSFLPGVLPPSTAEERAVWTYDKQENLDRSLLEIWGEFDWVISEVPCDQVVEGRKGKEGFVEEASFSEHAGLSIVRRPTIAAIRAIQGKGATWRRNLVNYIGEVLLPRLPKVAGYRLALVSTAPLEQGAEGLPVRTESLALIRSAKGRKAGDEVQVVAALGVKRRERVWVCRRVA</sequence>
<keyword evidence="5" id="KW-0808">Transferase</keyword>
<dbReference type="UniPathway" id="UPA00378"/>
<comment type="catalytic activity">
    <reaction evidence="11">
        <text>an alpha-D-Man-(1-&gt;2)-alpha-D-Man-(1-&gt;2)-alpha-D-Man-(1-&gt;3)-[alpha-D-Man-(1-&gt;2)-alpha-D-Man-(1-&gt;3)-alpha-D-Man-(1-&gt;6)]-beta-D-Man-(1-&gt;4)-beta-D-GlcNAc-(1-&gt;4)-alpha-D-GlcNAc-diphospho-di-trans,poly-cis-dolichol + a di-trans,poly-cis-dolichyl beta-D-mannosyl phosphate = an alpha-D-Man-(1-&gt;2)-alpha-D-Man-(1-&gt;2)-alpha-D-Man-(1-&gt;3)-[alpha-D-Man-(1-&gt;2)-alpha-D-Man-(1-&gt;3)-[alpha-D-Man-(1-&gt;6)]-alpha-D-Man-(1-&gt;6)]-beta-D-Man-(1-&gt;4)-beta-D-GlcNAc-(1-&gt;4)-alpha-D-GlcNAc-diphospho-di-trans,poly-cis-dolichol + a di-trans,poly-cis-dolichyl phosphate + H(+)</text>
        <dbReference type="Rhea" id="RHEA:29535"/>
        <dbReference type="Rhea" id="RHEA-COMP:19498"/>
        <dbReference type="Rhea" id="RHEA-COMP:19501"/>
        <dbReference type="Rhea" id="RHEA-COMP:19518"/>
        <dbReference type="Rhea" id="RHEA-COMP:19519"/>
        <dbReference type="ChEBI" id="CHEBI:15378"/>
        <dbReference type="ChEBI" id="CHEBI:57683"/>
        <dbReference type="ChEBI" id="CHEBI:58211"/>
        <dbReference type="ChEBI" id="CHEBI:132517"/>
        <dbReference type="ChEBI" id="CHEBI:132519"/>
        <dbReference type="EC" id="2.4.1.260"/>
    </reaction>
    <physiologicalReaction direction="left-to-right" evidence="11">
        <dbReference type="Rhea" id="RHEA:29536"/>
    </physiologicalReaction>
</comment>
<keyword evidence="9 12" id="KW-0472">Membrane</keyword>
<evidence type="ECO:0000256" key="13">
    <source>
        <dbReference type="SAM" id="MobiDB-lite"/>
    </source>
</evidence>
<keyword evidence="15" id="KW-1185">Reference proteome</keyword>
<feature type="compositionally biased region" description="Low complexity" evidence="13">
    <location>
        <begin position="345"/>
        <end position="359"/>
    </location>
</feature>
<dbReference type="GO" id="GO:0052917">
    <property type="term" value="F:dol-P-Man:Man(7)GlcNAc(2)-PP-Dol alpha-1,6-mannosyltransferase activity"/>
    <property type="evidence" value="ECO:0007669"/>
    <property type="project" value="UniProtKB-EC"/>
</dbReference>
<evidence type="ECO:0000256" key="8">
    <source>
        <dbReference type="ARBA" id="ARBA00022989"/>
    </source>
</evidence>
<reference evidence="14 15" key="1">
    <citation type="journal article" date="2018" name="Mol. Biol. Evol.">
        <title>Broad Genomic Sampling Reveals a Smut Pathogenic Ancestry of the Fungal Clade Ustilaginomycotina.</title>
        <authorList>
            <person name="Kijpornyongpan T."/>
            <person name="Mondo S.J."/>
            <person name="Barry K."/>
            <person name="Sandor L."/>
            <person name="Lee J."/>
            <person name="Lipzen A."/>
            <person name="Pangilinan J."/>
            <person name="LaButti K."/>
            <person name="Hainaut M."/>
            <person name="Henrissat B."/>
            <person name="Grigoriev I.V."/>
            <person name="Spatafora J.W."/>
            <person name="Aime M.C."/>
        </authorList>
    </citation>
    <scope>NUCLEOTIDE SEQUENCE [LARGE SCALE GENOMIC DNA]</scope>
    <source>
        <strain evidence="14 15">MCA 5214</strain>
    </source>
</reference>
<dbReference type="Proteomes" id="UP000245884">
    <property type="component" value="Unassembled WGS sequence"/>
</dbReference>
<dbReference type="InterPro" id="IPR005599">
    <property type="entry name" value="GPI_mannosylTrfase"/>
</dbReference>
<proteinExistence type="inferred from homology"/>
<feature type="transmembrane region" description="Helical" evidence="12">
    <location>
        <begin position="206"/>
        <end position="233"/>
    </location>
</feature>
<dbReference type="RefSeq" id="XP_025364428.1">
    <property type="nucleotide sequence ID" value="XM_025505559.1"/>
</dbReference>
<evidence type="ECO:0000256" key="4">
    <source>
        <dbReference type="ARBA" id="ARBA00022676"/>
    </source>
</evidence>
<evidence type="ECO:0000256" key="1">
    <source>
        <dbReference type="ARBA" id="ARBA00004477"/>
    </source>
</evidence>
<organism evidence="14 15">
    <name type="scientific">Jaminaea rosea</name>
    <dbReference type="NCBI Taxonomy" id="1569628"/>
    <lineage>
        <taxon>Eukaryota</taxon>
        <taxon>Fungi</taxon>
        <taxon>Dikarya</taxon>
        <taxon>Basidiomycota</taxon>
        <taxon>Ustilaginomycotina</taxon>
        <taxon>Exobasidiomycetes</taxon>
        <taxon>Microstromatales</taxon>
        <taxon>Microstromatales incertae sedis</taxon>
        <taxon>Jaminaea</taxon>
    </lineage>
</organism>
<feature type="transmembrane region" description="Helical" evidence="12">
    <location>
        <begin position="458"/>
        <end position="475"/>
    </location>
</feature>
<feature type="transmembrane region" description="Helical" evidence="12">
    <location>
        <begin position="324"/>
        <end position="343"/>
    </location>
</feature>
<dbReference type="EMBL" id="KZ819663">
    <property type="protein sequence ID" value="PWN29816.1"/>
    <property type="molecule type" value="Genomic_DNA"/>
</dbReference>
<dbReference type="OrthoDB" id="19039at2759"/>
<keyword evidence="7 12" id="KW-0256">Endoplasmic reticulum</keyword>
<evidence type="ECO:0000313" key="14">
    <source>
        <dbReference type="EMBL" id="PWN29816.1"/>
    </source>
</evidence>
<evidence type="ECO:0000256" key="5">
    <source>
        <dbReference type="ARBA" id="ARBA00022679"/>
    </source>
</evidence>
<dbReference type="GeneID" id="37027382"/>
<comment type="similarity">
    <text evidence="3 12">Belongs to the glycosyltransferase 22 family.</text>
</comment>
<evidence type="ECO:0000256" key="9">
    <source>
        <dbReference type="ARBA" id="ARBA00023136"/>
    </source>
</evidence>
<dbReference type="STRING" id="1569628.A0A316UWY6"/>
<evidence type="ECO:0000256" key="10">
    <source>
        <dbReference type="ARBA" id="ARBA00044721"/>
    </source>
</evidence>
<comment type="subcellular location">
    <subcellularLocation>
        <location evidence="1 12">Endoplasmic reticulum membrane</location>
        <topology evidence="1 12">Multi-pass membrane protein</topology>
    </subcellularLocation>
</comment>
<evidence type="ECO:0000256" key="2">
    <source>
        <dbReference type="ARBA" id="ARBA00004922"/>
    </source>
</evidence>
<feature type="region of interest" description="Disordered" evidence="13">
    <location>
        <begin position="345"/>
        <end position="372"/>
    </location>
</feature>
<dbReference type="PANTHER" id="PTHR22760:SF1">
    <property type="entry name" value="DOL-P-MAN:MAN(7)GLCNAC(2)-PP-DOL ALPHA-1,6-MANNOSYLTRANSFERASE"/>
    <property type="match status" value="1"/>
</dbReference>
<feature type="transmembrane region" description="Helical" evidence="12">
    <location>
        <begin position="391"/>
        <end position="410"/>
    </location>
</feature>
<name>A0A316UWY6_9BASI</name>
<comment type="pathway">
    <text evidence="2">Protein modification; protein glycosylation.</text>
</comment>
<feature type="transmembrane region" description="Helical" evidence="12">
    <location>
        <begin position="417"/>
        <end position="438"/>
    </location>
</feature>
<accession>A0A316UWY6</accession>
<dbReference type="AlphaFoldDB" id="A0A316UWY6"/>
<gene>
    <name evidence="14" type="ORF">BDZ90DRAFT_230656</name>
</gene>
<evidence type="ECO:0000256" key="3">
    <source>
        <dbReference type="ARBA" id="ARBA00007063"/>
    </source>
</evidence>
<keyword evidence="6 12" id="KW-0812">Transmembrane</keyword>